<dbReference type="Gene3D" id="3.40.50.300">
    <property type="entry name" value="P-loop containing nucleotide triphosphate hydrolases"/>
    <property type="match status" value="2"/>
</dbReference>
<evidence type="ECO:0000313" key="11">
    <source>
        <dbReference type="Proteomes" id="UP000321805"/>
    </source>
</evidence>
<keyword evidence="1 6" id="KW-0963">Cytoplasm</keyword>
<dbReference type="InterPro" id="IPR010935">
    <property type="entry name" value="SMC_hinge"/>
</dbReference>
<sequence>MHRVHLKSLTLKGFKSFPDRTRLEFGPGVSVIVGPNGSGKSNITDAVLWAMGEQSPLAVRGQSMQDVIFGGGRGVQARSSAEVELVLDNADGTVDLPVGEISIVRRLDRSGDGEYRLNGARCRMVDVLEVLSDTGLGKEMHSVVSQGRVEAIVTSKPKDRRLLIEEAAGLGKHRKRRRRAQLKLERTQDNLDRALDVEREARSRLRPLKRQAEAAELHERLERQAVEARWELARETVRARRAELAEAGAAAAAAREARTEAEVELREVAAQRALAEEALARRSEQREQLARRVERARSAADRIELRLERTRETAEQVAERAENRARQLEALRAQAVEDQPDEDGRERIESLEVRLRELDDDRQAALERELLALEQQRTAAAARLEELRVVVEARRIALGEADQACEVARQARRAAEASAESARRDAAQVGAELARANQFLRSHSGAGGHGSGARSLSDDLEVEAGCELALSAALGARLSASVVADRAAGAALLDRARRDGGSALVLGDAPGAAPVATDAPADGARPLAELIRGPEPALSLARRLLSDAWLVDSLDAVPEGFAGVAVTVTGRAWIGASRELQQAAEGGAERVLAMRNQRDALVARSEVCVKAEHEAGRGVDGATQAVGAADASRDAAERERRDAERAYAEAKESERQAAWLIEERRKAPEQGEAAVRRAQLEGELAAERRVAEQAARARAERARRIAHLQSQLTRDEQLGPAAGRVADVLAVVHEAVVARMAEMETALAADRAEGEGVAARLRTCASQEAEIQRRLHDRNEVVTRTEVRAQQLRDQEADAAAELGALAQALGLEPEPREDPLGAEEASGLRQRIERLQKRREQLGPVNPLAKQEYDEAVAHVDELERQRTDLETALRELRSFIRDTDRQIRETFTQTFEAAAKNFEELAQTLFPGGRGRLTIVRDETGPRPVLGGQSPGDNGDGSADVEAEQAAEAAAEAEAEAAEGGLDPDDDLGVEIEITPAGKSMKRLTLLSGGEKTMTAIAFLFSVFLAKPCPFYILDEVEAALDDLNITRYLDLLQTHADRAQFIVVTHQKRTMEAADTLYGVSMGNDGVSKIVSRRMPKEYVQQAEEHAAVVG</sequence>
<evidence type="ECO:0000256" key="1">
    <source>
        <dbReference type="ARBA" id="ARBA00022490"/>
    </source>
</evidence>
<dbReference type="PIRSF" id="PIRSF005719">
    <property type="entry name" value="SMC"/>
    <property type="match status" value="1"/>
</dbReference>
<dbReference type="GO" id="GO:0005737">
    <property type="term" value="C:cytoplasm"/>
    <property type="evidence" value="ECO:0007669"/>
    <property type="project" value="UniProtKB-SubCell"/>
</dbReference>
<dbReference type="GO" id="GO:0006260">
    <property type="term" value="P:DNA replication"/>
    <property type="evidence" value="ECO:0007669"/>
    <property type="project" value="UniProtKB-UniRule"/>
</dbReference>
<dbReference type="PANTHER" id="PTHR43977">
    <property type="entry name" value="STRUCTURAL MAINTENANCE OF CHROMOSOMES PROTEIN 3"/>
    <property type="match status" value="1"/>
</dbReference>
<dbReference type="EMBL" id="CP042430">
    <property type="protein sequence ID" value="QEC48671.1"/>
    <property type="molecule type" value="Genomic_DNA"/>
</dbReference>
<dbReference type="GO" id="GO:0005694">
    <property type="term" value="C:chromosome"/>
    <property type="evidence" value="ECO:0007669"/>
    <property type="project" value="InterPro"/>
</dbReference>
<keyword evidence="11" id="KW-1185">Reference proteome</keyword>
<dbReference type="SUPFAM" id="SSF75553">
    <property type="entry name" value="Smc hinge domain"/>
    <property type="match status" value="1"/>
</dbReference>
<feature type="region of interest" description="Disordered" evidence="7">
    <location>
        <begin position="919"/>
        <end position="948"/>
    </location>
</feature>
<keyword evidence="5 6" id="KW-0238">DNA-binding</keyword>
<gene>
    <name evidence="6" type="primary">smc</name>
    <name evidence="10" type="ORF">FSW04_14545</name>
</gene>
<proteinExistence type="inferred from homology"/>
<evidence type="ECO:0000259" key="9">
    <source>
        <dbReference type="Pfam" id="PF06470"/>
    </source>
</evidence>
<evidence type="ECO:0000256" key="5">
    <source>
        <dbReference type="ARBA" id="ARBA00023125"/>
    </source>
</evidence>
<dbReference type="Pfam" id="PF06470">
    <property type="entry name" value="SMC_hinge"/>
    <property type="match status" value="1"/>
</dbReference>
<dbReference type="GO" id="GO:0007062">
    <property type="term" value="P:sister chromatid cohesion"/>
    <property type="evidence" value="ECO:0007669"/>
    <property type="project" value="InterPro"/>
</dbReference>
<evidence type="ECO:0000256" key="7">
    <source>
        <dbReference type="SAM" id="MobiDB-lite"/>
    </source>
</evidence>
<feature type="coiled-coil region" evidence="6">
    <location>
        <begin position="847"/>
        <end position="884"/>
    </location>
</feature>
<dbReference type="InterPro" id="IPR011890">
    <property type="entry name" value="SMC_prok"/>
</dbReference>
<comment type="function">
    <text evidence="6">Required for chromosome condensation and partitioning.</text>
</comment>
<feature type="domain" description="SMC hinge" evidence="9">
    <location>
        <begin position="456"/>
        <end position="556"/>
    </location>
</feature>
<reference evidence="10 11" key="1">
    <citation type="journal article" date="2018" name="J. Microbiol.">
        <title>Baekduia soli gen. nov., sp. nov., a novel bacterium isolated from the soil of Baekdu Mountain and proposal of a novel family name, Baekduiaceae fam. nov.</title>
        <authorList>
            <person name="An D.S."/>
            <person name="Siddiqi M.Z."/>
            <person name="Kim K.H."/>
            <person name="Yu H.S."/>
            <person name="Im W.T."/>
        </authorList>
    </citation>
    <scope>NUCLEOTIDE SEQUENCE [LARGE SCALE GENOMIC DNA]</scope>
    <source>
        <strain evidence="10 11">BR7-21</strain>
    </source>
</reference>
<comment type="subcellular location">
    <subcellularLocation>
        <location evidence="6">Cytoplasm</location>
    </subcellularLocation>
</comment>
<feature type="coiled-coil region" evidence="6">
    <location>
        <begin position="170"/>
        <end position="425"/>
    </location>
</feature>
<dbReference type="InterPro" id="IPR036277">
    <property type="entry name" value="SMC_hinge_sf"/>
</dbReference>
<feature type="domain" description="RecF/RecN/SMC N-terminal" evidence="8">
    <location>
        <begin position="5"/>
        <end position="1075"/>
    </location>
</feature>
<evidence type="ECO:0000256" key="4">
    <source>
        <dbReference type="ARBA" id="ARBA00023054"/>
    </source>
</evidence>
<evidence type="ECO:0000256" key="2">
    <source>
        <dbReference type="ARBA" id="ARBA00022741"/>
    </source>
</evidence>
<comment type="similarity">
    <text evidence="6">Belongs to the SMC family.</text>
</comment>
<feature type="binding site" evidence="6">
    <location>
        <begin position="35"/>
        <end position="42"/>
    </location>
    <ligand>
        <name>ATP</name>
        <dbReference type="ChEBI" id="CHEBI:30616"/>
    </ligand>
</feature>
<dbReference type="SUPFAM" id="SSF52540">
    <property type="entry name" value="P-loop containing nucleoside triphosphate hydrolases"/>
    <property type="match status" value="1"/>
</dbReference>
<dbReference type="RefSeq" id="WP_146920471.1">
    <property type="nucleotide sequence ID" value="NZ_CP042430.1"/>
</dbReference>
<dbReference type="GO" id="GO:0030261">
    <property type="term" value="P:chromosome condensation"/>
    <property type="evidence" value="ECO:0007669"/>
    <property type="project" value="InterPro"/>
</dbReference>
<keyword evidence="3 6" id="KW-0067">ATP-binding</keyword>
<dbReference type="Proteomes" id="UP000321805">
    <property type="component" value="Chromosome"/>
</dbReference>
<dbReference type="InterPro" id="IPR024704">
    <property type="entry name" value="SMC"/>
</dbReference>
<dbReference type="KEGG" id="bsol:FSW04_14545"/>
<dbReference type="AlphaFoldDB" id="A0A5B8U6V8"/>
<comment type="domain">
    <text evidence="6">Contains large globular domains required for ATP hydrolysis at each terminus and a third globular domain forming a flexible hinge near the middle of the molecule. These domains are separated by coiled-coil structures.</text>
</comment>
<dbReference type="OrthoDB" id="9808768at2"/>
<dbReference type="InterPro" id="IPR003395">
    <property type="entry name" value="RecF/RecN/SMC_N"/>
</dbReference>
<keyword evidence="2 6" id="KW-0547">Nucleotide-binding</keyword>
<accession>A0A5B8U6V8</accession>
<organism evidence="10 11">
    <name type="scientific">Baekduia soli</name>
    <dbReference type="NCBI Taxonomy" id="496014"/>
    <lineage>
        <taxon>Bacteria</taxon>
        <taxon>Bacillati</taxon>
        <taxon>Actinomycetota</taxon>
        <taxon>Thermoleophilia</taxon>
        <taxon>Solirubrobacterales</taxon>
        <taxon>Baekduiaceae</taxon>
        <taxon>Baekduia</taxon>
    </lineage>
</organism>
<name>A0A5B8U6V8_9ACTN</name>
<dbReference type="Pfam" id="PF02463">
    <property type="entry name" value="SMC_N"/>
    <property type="match status" value="1"/>
</dbReference>
<feature type="compositionally biased region" description="Basic and acidic residues" evidence="7">
    <location>
        <begin position="631"/>
        <end position="649"/>
    </location>
</feature>
<feature type="region of interest" description="Disordered" evidence="7">
    <location>
        <begin position="624"/>
        <end position="649"/>
    </location>
</feature>
<evidence type="ECO:0000256" key="6">
    <source>
        <dbReference type="HAMAP-Rule" id="MF_01894"/>
    </source>
</evidence>
<dbReference type="GO" id="GO:0007059">
    <property type="term" value="P:chromosome segregation"/>
    <property type="evidence" value="ECO:0007669"/>
    <property type="project" value="UniProtKB-UniRule"/>
</dbReference>
<keyword evidence="4 6" id="KW-0175">Coiled coil</keyword>
<dbReference type="HAMAP" id="MF_01894">
    <property type="entry name" value="Smc_prok"/>
    <property type="match status" value="1"/>
</dbReference>
<dbReference type="InterPro" id="IPR027417">
    <property type="entry name" value="P-loop_NTPase"/>
</dbReference>
<dbReference type="GO" id="GO:0003677">
    <property type="term" value="F:DNA binding"/>
    <property type="evidence" value="ECO:0007669"/>
    <property type="project" value="UniProtKB-UniRule"/>
</dbReference>
<dbReference type="GO" id="GO:0016887">
    <property type="term" value="F:ATP hydrolysis activity"/>
    <property type="evidence" value="ECO:0007669"/>
    <property type="project" value="InterPro"/>
</dbReference>
<protein>
    <recommendedName>
        <fullName evidence="6">Chromosome partition protein Smc</fullName>
    </recommendedName>
</protein>
<evidence type="ECO:0000313" key="10">
    <source>
        <dbReference type="EMBL" id="QEC48671.1"/>
    </source>
</evidence>
<comment type="subunit">
    <text evidence="6">Homodimer.</text>
</comment>
<evidence type="ECO:0000259" key="8">
    <source>
        <dbReference type="Pfam" id="PF02463"/>
    </source>
</evidence>
<evidence type="ECO:0000256" key="3">
    <source>
        <dbReference type="ARBA" id="ARBA00022840"/>
    </source>
</evidence>
<dbReference type="GO" id="GO:0005524">
    <property type="term" value="F:ATP binding"/>
    <property type="evidence" value="ECO:0007669"/>
    <property type="project" value="UniProtKB-UniRule"/>
</dbReference>